<dbReference type="FunFam" id="3.40.50.1820:FF:000057">
    <property type="entry name" value="Lipase"/>
    <property type="match status" value="1"/>
</dbReference>
<keyword evidence="4 7" id="KW-0442">Lipid degradation</keyword>
<feature type="active site" description="Charge relay system" evidence="8">
    <location>
        <position position="374"/>
    </location>
</feature>
<keyword evidence="12" id="KW-1185">Reference proteome</keyword>
<evidence type="ECO:0000256" key="5">
    <source>
        <dbReference type="ARBA" id="ARBA00023098"/>
    </source>
</evidence>
<dbReference type="GO" id="GO:0016788">
    <property type="term" value="F:hydrolase activity, acting on ester bonds"/>
    <property type="evidence" value="ECO:0007669"/>
    <property type="project" value="InterPro"/>
</dbReference>
<proteinExistence type="inferred from homology"/>
<evidence type="ECO:0000256" key="4">
    <source>
        <dbReference type="ARBA" id="ARBA00022963"/>
    </source>
</evidence>
<feature type="active site" description="Charge relay system" evidence="8">
    <location>
        <position position="345"/>
    </location>
</feature>
<dbReference type="PIRSF" id="PIRSF000862">
    <property type="entry name" value="Steryl_ester_lip"/>
    <property type="match status" value="1"/>
</dbReference>
<name>A0AAN7SRE8_9COLE</name>
<evidence type="ECO:0000259" key="10">
    <source>
        <dbReference type="Pfam" id="PF04083"/>
    </source>
</evidence>
<organism evidence="11 12">
    <name type="scientific">Aquatica leii</name>
    <dbReference type="NCBI Taxonomy" id="1421715"/>
    <lineage>
        <taxon>Eukaryota</taxon>
        <taxon>Metazoa</taxon>
        <taxon>Ecdysozoa</taxon>
        <taxon>Arthropoda</taxon>
        <taxon>Hexapoda</taxon>
        <taxon>Insecta</taxon>
        <taxon>Pterygota</taxon>
        <taxon>Neoptera</taxon>
        <taxon>Endopterygota</taxon>
        <taxon>Coleoptera</taxon>
        <taxon>Polyphaga</taxon>
        <taxon>Elateriformia</taxon>
        <taxon>Elateroidea</taxon>
        <taxon>Lampyridae</taxon>
        <taxon>Luciolinae</taxon>
        <taxon>Aquatica</taxon>
    </lineage>
</organism>
<keyword evidence="3 7" id="KW-0378">Hydrolase</keyword>
<evidence type="ECO:0000256" key="2">
    <source>
        <dbReference type="ARBA" id="ARBA00022729"/>
    </source>
</evidence>
<evidence type="ECO:0000256" key="6">
    <source>
        <dbReference type="ARBA" id="ARBA00023180"/>
    </source>
</evidence>
<dbReference type="SUPFAM" id="SSF53474">
    <property type="entry name" value="alpha/beta-Hydrolases"/>
    <property type="match status" value="1"/>
</dbReference>
<protein>
    <recommendedName>
        <fullName evidence="7">Lipase</fullName>
    </recommendedName>
</protein>
<reference evidence="12" key="1">
    <citation type="submission" date="2023-01" db="EMBL/GenBank/DDBJ databases">
        <title>Key to firefly adult light organ development and bioluminescence: homeobox transcription factors regulate luciferase expression and transportation to peroxisome.</title>
        <authorList>
            <person name="Fu X."/>
        </authorList>
    </citation>
    <scope>NUCLEOTIDE SEQUENCE [LARGE SCALE GENOMIC DNA]</scope>
</reference>
<evidence type="ECO:0000256" key="1">
    <source>
        <dbReference type="ARBA" id="ARBA00010701"/>
    </source>
</evidence>
<evidence type="ECO:0000256" key="8">
    <source>
        <dbReference type="PIRSR" id="PIRSR000862-1"/>
    </source>
</evidence>
<keyword evidence="6" id="KW-0325">Glycoprotein</keyword>
<evidence type="ECO:0000313" key="12">
    <source>
        <dbReference type="Proteomes" id="UP001353858"/>
    </source>
</evidence>
<gene>
    <name evidence="11" type="ORF">RN001_008601</name>
</gene>
<dbReference type="PANTHER" id="PTHR11005">
    <property type="entry name" value="LYSOSOMAL ACID LIPASE-RELATED"/>
    <property type="match status" value="1"/>
</dbReference>
<evidence type="ECO:0000256" key="9">
    <source>
        <dbReference type="SAM" id="SignalP"/>
    </source>
</evidence>
<comment type="caution">
    <text evidence="11">The sequence shown here is derived from an EMBL/GenBank/DDBJ whole genome shotgun (WGS) entry which is preliminary data.</text>
</comment>
<dbReference type="GO" id="GO:0016042">
    <property type="term" value="P:lipid catabolic process"/>
    <property type="evidence" value="ECO:0007669"/>
    <property type="project" value="UniProtKB-KW"/>
</dbReference>
<evidence type="ECO:0000256" key="7">
    <source>
        <dbReference type="PIRNR" id="PIRNR000862"/>
    </source>
</evidence>
<dbReference type="InterPro" id="IPR025483">
    <property type="entry name" value="Lipase_euk"/>
</dbReference>
<dbReference type="Gene3D" id="3.40.50.1820">
    <property type="entry name" value="alpha/beta hydrolase"/>
    <property type="match status" value="1"/>
</dbReference>
<sequence length="399" mass="45511">MELKKLLLFVSCLYFVFGASIRQVHSDFGLNAIELIEKYGYPVEVHQIHTDDGYILETHRIPHGKNNQNNALRIPVLLVPGVVCGSADWVNMGATNSLGFILADHGYDVWLANYRGTTWSRKHETLHADVNKKEFFDYSFQEIGAYDLPANINHILNATHQENLIYIAHSQGTASFFAMAASKPEYNNKIRIMIAFAPIAYTTHMEQMIFNWLSSQENLDLFNEFVDKYELYEIMPYSPSLSTIAQTFCNDDSILQRFCAEIFYFISGRSIYFNMTMIPVIASNTPAGSSAKTFSHFAQLSIANSFQKYDYGEVINEEEYGQSTPPKYDLRQVTSPVALYYSDNDLLSAVTDVDRLSSELSNVVVKKMVNGYNHLDYLWATNSVQMLYNDVLEQIKNYS</sequence>
<evidence type="ECO:0000313" key="11">
    <source>
        <dbReference type="EMBL" id="KAK4880455.1"/>
    </source>
</evidence>
<dbReference type="Pfam" id="PF04083">
    <property type="entry name" value="Abhydro_lipase"/>
    <property type="match status" value="1"/>
</dbReference>
<keyword evidence="5" id="KW-0443">Lipid metabolism</keyword>
<comment type="similarity">
    <text evidence="1 7">Belongs to the AB hydrolase superfamily. Lipase family.</text>
</comment>
<dbReference type="EMBL" id="JARPUR010000003">
    <property type="protein sequence ID" value="KAK4880455.1"/>
    <property type="molecule type" value="Genomic_DNA"/>
</dbReference>
<feature type="signal peptide" evidence="9">
    <location>
        <begin position="1"/>
        <end position="18"/>
    </location>
</feature>
<dbReference type="AlphaFoldDB" id="A0AAN7SRE8"/>
<feature type="domain" description="Partial AB-hydrolase lipase" evidence="10">
    <location>
        <begin position="34"/>
        <end position="92"/>
    </location>
</feature>
<dbReference type="InterPro" id="IPR029058">
    <property type="entry name" value="AB_hydrolase_fold"/>
</dbReference>
<feature type="active site" description="Nucleophile" evidence="8">
    <location>
        <position position="170"/>
    </location>
</feature>
<keyword evidence="2 9" id="KW-0732">Signal</keyword>
<feature type="chain" id="PRO_5042826377" description="Lipase" evidence="9">
    <location>
        <begin position="19"/>
        <end position="399"/>
    </location>
</feature>
<evidence type="ECO:0000256" key="3">
    <source>
        <dbReference type="ARBA" id="ARBA00022801"/>
    </source>
</evidence>
<dbReference type="InterPro" id="IPR006693">
    <property type="entry name" value="AB_hydrolase_lipase"/>
</dbReference>
<accession>A0AAN7SRE8</accession>
<dbReference type="Proteomes" id="UP001353858">
    <property type="component" value="Unassembled WGS sequence"/>
</dbReference>